<gene>
    <name evidence="1" type="ORF">G3M48_002075</name>
</gene>
<dbReference type="Proteomes" id="UP001397290">
    <property type="component" value="Unassembled WGS sequence"/>
</dbReference>
<reference evidence="1 2" key="1">
    <citation type="submission" date="2020-02" db="EMBL/GenBank/DDBJ databases">
        <title>Comparative genomics of the hypocrealean fungal genus Beauvera.</title>
        <authorList>
            <person name="Showalter D.N."/>
            <person name="Bushley K.E."/>
            <person name="Rehner S.A."/>
        </authorList>
    </citation>
    <scope>NUCLEOTIDE SEQUENCE [LARGE SCALE GENOMIC DNA]</scope>
    <source>
        <strain evidence="1 2">ARSEF4384</strain>
    </source>
</reference>
<organism evidence="1 2">
    <name type="scientific">Beauveria asiatica</name>
    <dbReference type="NCBI Taxonomy" id="1069075"/>
    <lineage>
        <taxon>Eukaryota</taxon>
        <taxon>Fungi</taxon>
        <taxon>Dikarya</taxon>
        <taxon>Ascomycota</taxon>
        <taxon>Pezizomycotina</taxon>
        <taxon>Sordariomycetes</taxon>
        <taxon>Hypocreomycetidae</taxon>
        <taxon>Hypocreales</taxon>
        <taxon>Cordycipitaceae</taxon>
        <taxon>Beauveria</taxon>
    </lineage>
</organism>
<proteinExistence type="predicted"/>
<comment type="caution">
    <text evidence="1">The sequence shown here is derived from an EMBL/GenBank/DDBJ whole genome shotgun (WGS) entry which is preliminary data.</text>
</comment>
<dbReference type="AlphaFoldDB" id="A0AAW0RZ47"/>
<accession>A0AAW0RZ47</accession>
<evidence type="ECO:0000313" key="1">
    <source>
        <dbReference type="EMBL" id="KAK8147136.1"/>
    </source>
</evidence>
<protein>
    <submittedName>
        <fullName evidence="1">Uncharacterized protein</fullName>
    </submittedName>
</protein>
<evidence type="ECO:0000313" key="2">
    <source>
        <dbReference type="Proteomes" id="UP001397290"/>
    </source>
</evidence>
<sequence length="449" mass="51780">MADSPENQNSGASQSQSSVQYTPSIKSFTSHSTGQIALQKTVEEVWKTWVNSPYDDDYAANIIHDYLRWPRDPNSLTLVYTDCQDWIRAYDDKKKKFIMEPKHFLVICERCYRVYWQDMSEVDLNGLNPALPSFQLSFAFCPANINGSCYKDRQLDWVLRRERIKMCYHDSALKTMDALRVNGLPGLIGSVFGLGRWHELPFEVRLRTAYKALRIHWIRSFSAYEQNCRRSLVPGQLQPAASLIPDVPEAAESQARFWNQPKVIEHGNKQLDLQAVWLHMTYGELPMWGDVQYDLNLFYDGWIKESELLFVYGMKREALEFLQLHGWERETEYLNAYAGMRHRVAGDHYFLMRTACQRAATAMDRVLDACAAGCVFKPGCKKLYALSGMRFQEILSSLCADLNVLRAAARAFEKPLDASWWKSRTEIVGGKRVEVAYVTTHEALSRESK</sequence>
<name>A0AAW0RZ47_9HYPO</name>
<dbReference type="EMBL" id="JAAHCF010000167">
    <property type="protein sequence ID" value="KAK8147136.1"/>
    <property type="molecule type" value="Genomic_DNA"/>
</dbReference>
<keyword evidence="2" id="KW-1185">Reference proteome</keyword>